<proteinExistence type="predicted"/>
<reference evidence="1" key="1">
    <citation type="journal article" date="2023" name="G3 (Bethesda)">
        <title>A reference genome for the long-term kleptoplast-retaining sea slug Elysia crispata morphotype clarki.</title>
        <authorList>
            <person name="Eastman K.E."/>
            <person name="Pendleton A.L."/>
            <person name="Shaikh M.A."/>
            <person name="Suttiyut T."/>
            <person name="Ogas R."/>
            <person name="Tomko P."/>
            <person name="Gavelis G."/>
            <person name="Widhalm J.R."/>
            <person name="Wisecaver J.H."/>
        </authorList>
    </citation>
    <scope>NUCLEOTIDE SEQUENCE</scope>
    <source>
        <strain evidence="1">ECLA1</strain>
    </source>
</reference>
<organism evidence="1 2">
    <name type="scientific">Elysia crispata</name>
    <name type="common">lettuce slug</name>
    <dbReference type="NCBI Taxonomy" id="231223"/>
    <lineage>
        <taxon>Eukaryota</taxon>
        <taxon>Metazoa</taxon>
        <taxon>Spiralia</taxon>
        <taxon>Lophotrochozoa</taxon>
        <taxon>Mollusca</taxon>
        <taxon>Gastropoda</taxon>
        <taxon>Heterobranchia</taxon>
        <taxon>Euthyneura</taxon>
        <taxon>Panpulmonata</taxon>
        <taxon>Sacoglossa</taxon>
        <taxon>Placobranchoidea</taxon>
        <taxon>Plakobranchidae</taxon>
        <taxon>Elysia</taxon>
    </lineage>
</organism>
<name>A0AAE0ZYA1_9GAST</name>
<evidence type="ECO:0000313" key="2">
    <source>
        <dbReference type="Proteomes" id="UP001283361"/>
    </source>
</evidence>
<comment type="caution">
    <text evidence="1">The sequence shown here is derived from an EMBL/GenBank/DDBJ whole genome shotgun (WGS) entry which is preliminary data.</text>
</comment>
<sequence>MYVEIPRSSESFIRNLSPLLKDGRLRKVEWLVYTDDVTRLDQSRNRQRFLAEADQDDHMTGVRKTFTNP</sequence>
<dbReference type="EMBL" id="JAWDGP010003056">
    <property type="protein sequence ID" value="KAK3777923.1"/>
    <property type="molecule type" value="Genomic_DNA"/>
</dbReference>
<gene>
    <name evidence="1" type="ORF">RRG08_050311</name>
</gene>
<keyword evidence="2" id="KW-1185">Reference proteome</keyword>
<accession>A0AAE0ZYA1</accession>
<evidence type="ECO:0000313" key="1">
    <source>
        <dbReference type="EMBL" id="KAK3777923.1"/>
    </source>
</evidence>
<dbReference type="Proteomes" id="UP001283361">
    <property type="component" value="Unassembled WGS sequence"/>
</dbReference>
<protein>
    <submittedName>
        <fullName evidence="1">Uncharacterized protein</fullName>
    </submittedName>
</protein>
<dbReference type="AlphaFoldDB" id="A0AAE0ZYA1"/>